<feature type="transmembrane region" description="Helical" evidence="1">
    <location>
        <begin position="52"/>
        <end position="75"/>
    </location>
</feature>
<keyword evidence="1" id="KW-0812">Transmembrane</keyword>
<accession>A0A839NI13</accession>
<keyword evidence="1" id="KW-1133">Transmembrane helix</keyword>
<gene>
    <name evidence="2" type="ORF">FHU39_004088</name>
</gene>
<feature type="transmembrane region" description="Helical" evidence="1">
    <location>
        <begin position="87"/>
        <end position="114"/>
    </location>
</feature>
<protein>
    <recommendedName>
        <fullName evidence="4">DUF4386 family protein</fullName>
    </recommendedName>
</protein>
<reference evidence="2 3" key="1">
    <citation type="submission" date="2020-08" db="EMBL/GenBank/DDBJ databases">
        <title>Sequencing the genomes of 1000 actinobacteria strains.</title>
        <authorList>
            <person name="Klenk H.-P."/>
        </authorList>
    </citation>
    <scope>NUCLEOTIDE SEQUENCE [LARGE SCALE GENOMIC DNA]</scope>
    <source>
        <strain evidence="2 3">DSM 105369</strain>
    </source>
</reference>
<sequence>MNETTRSRVAALLLVLGPVAFTLGDLLRRIVVPAGNPTAVSITQVVSDHQAIWLAAGLLNLLTGFLLVPGVLALIPASGTRGARATTIGAVLMAVGSVAAAAHSIAFFSPYALYGKASAPASAITAIDNASESYPLLIAVIAIFMIGMMLGSLVLLIGLRRARRVPIWSVVAVVVFIACGSTGGIVPGLLGVAAAVVAFVPAARSLLRPEATHQQLTAQEVPLAG</sequence>
<dbReference type="AlphaFoldDB" id="A0A839NI13"/>
<evidence type="ECO:0008006" key="4">
    <source>
        <dbReference type="Google" id="ProtNLM"/>
    </source>
</evidence>
<name>A0A839NI13_9MICO</name>
<dbReference type="Proteomes" id="UP000559182">
    <property type="component" value="Unassembled WGS sequence"/>
</dbReference>
<dbReference type="RefSeq" id="WP_183322506.1">
    <property type="nucleotide sequence ID" value="NZ_JACHVQ010000004.1"/>
</dbReference>
<feature type="transmembrane region" description="Helical" evidence="1">
    <location>
        <begin position="165"/>
        <end position="183"/>
    </location>
</feature>
<feature type="transmembrane region" description="Helical" evidence="1">
    <location>
        <begin position="134"/>
        <end position="158"/>
    </location>
</feature>
<comment type="caution">
    <text evidence="2">The sequence shown here is derived from an EMBL/GenBank/DDBJ whole genome shotgun (WGS) entry which is preliminary data.</text>
</comment>
<proteinExistence type="predicted"/>
<keyword evidence="3" id="KW-1185">Reference proteome</keyword>
<keyword evidence="1" id="KW-0472">Membrane</keyword>
<organism evidence="2 3">
    <name type="scientific">Flexivirga oryzae</name>
    <dbReference type="NCBI Taxonomy" id="1794944"/>
    <lineage>
        <taxon>Bacteria</taxon>
        <taxon>Bacillati</taxon>
        <taxon>Actinomycetota</taxon>
        <taxon>Actinomycetes</taxon>
        <taxon>Micrococcales</taxon>
        <taxon>Dermacoccaceae</taxon>
        <taxon>Flexivirga</taxon>
    </lineage>
</organism>
<evidence type="ECO:0000256" key="1">
    <source>
        <dbReference type="SAM" id="Phobius"/>
    </source>
</evidence>
<evidence type="ECO:0000313" key="2">
    <source>
        <dbReference type="EMBL" id="MBB2894052.1"/>
    </source>
</evidence>
<evidence type="ECO:0000313" key="3">
    <source>
        <dbReference type="Proteomes" id="UP000559182"/>
    </source>
</evidence>
<dbReference type="EMBL" id="JACHVQ010000004">
    <property type="protein sequence ID" value="MBB2894052.1"/>
    <property type="molecule type" value="Genomic_DNA"/>
</dbReference>